<keyword evidence="3" id="KW-1185">Reference proteome</keyword>
<accession>A0AA40B2C0</accession>
<dbReference type="Proteomes" id="UP001172159">
    <property type="component" value="Unassembled WGS sequence"/>
</dbReference>
<comment type="caution">
    <text evidence="2">The sequence shown here is derived from an EMBL/GenBank/DDBJ whole genome shotgun (WGS) entry which is preliminary data.</text>
</comment>
<evidence type="ECO:0000313" key="3">
    <source>
        <dbReference type="Proteomes" id="UP001172159"/>
    </source>
</evidence>
<evidence type="ECO:0000313" key="2">
    <source>
        <dbReference type="EMBL" id="KAK0726278.1"/>
    </source>
</evidence>
<feature type="region of interest" description="Disordered" evidence="1">
    <location>
        <begin position="59"/>
        <end position="93"/>
    </location>
</feature>
<sequence>MQRRPSSQAEWGRHVLGRWRTAGLHPPSPSFRLATTSHTAVTVGPPRSMMPLFLHQEEVDGSKAPWSQGKPQASGPMFGAGAHKSPAMVCISR</sequence>
<gene>
    <name evidence="2" type="ORF">B0T21DRAFT_32293</name>
</gene>
<dbReference type="EMBL" id="JAUKTV010000010">
    <property type="protein sequence ID" value="KAK0726278.1"/>
    <property type="molecule type" value="Genomic_DNA"/>
</dbReference>
<proteinExistence type="predicted"/>
<organism evidence="2 3">
    <name type="scientific">Apiosordaria backusii</name>
    <dbReference type="NCBI Taxonomy" id="314023"/>
    <lineage>
        <taxon>Eukaryota</taxon>
        <taxon>Fungi</taxon>
        <taxon>Dikarya</taxon>
        <taxon>Ascomycota</taxon>
        <taxon>Pezizomycotina</taxon>
        <taxon>Sordariomycetes</taxon>
        <taxon>Sordariomycetidae</taxon>
        <taxon>Sordariales</taxon>
        <taxon>Lasiosphaeriaceae</taxon>
        <taxon>Apiosordaria</taxon>
    </lineage>
</organism>
<evidence type="ECO:0000256" key="1">
    <source>
        <dbReference type="SAM" id="MobiDB-lite"/>
    </source>
</evidence>
<name>A0AA40B2C0_9PEZI</name>
<reference evidence="2" key="1">
    <citation type="submission" date="2023-06" db="EMBL/GenBank/DDBJ databases">
        <title>Genome-scale phylogeny and comparative genomics of the fungal order Sordariales.</title>
        <authorList>
            <consortium name="Lawrence Berkeley National Laboratory"/>
            <person name="Hensen N."/>
            <person name="Bonometti L."/>
            <person name="Westerberg I."/>
            <person name="Brannstrom I.O."/>
            <person name="Guillou S."/>
            <person name="Cros-Aarteil S."/>
            <person name="Calhoun S."/>
            <person name="Haridas S."/>
            <person name="Kuo A."/>
            <person name="Mondo S."/>
            <person name="Pangilinan J."/>
            <person name="Riley R."/>
            <person name="Labutti K."/>
            <person name="Andreopoulos B."/>
            <person name="Lipzen A."/>
            <person name="Chen C."/>
            <person name="Yanf M."/>
            <person name="Daum C."/>
            <person name="Ng V."/>
            <person name="Clum A."/>
            <person name="Steindorff A."/>
            <person name="Ohm R."/>
            <person name="Martin F."/>
            <person name="Silar P."/>
            <person name="Natvig D."/>
            <person name="Lalanne C."/>
            <person name="Gautier V."/>
            <person name="Ament-Velasquez S.L."/>
            <person name="Kruys A."/>
            <person name="Hutchinson M.I."/>
            <person name="Powell A.J."/>
            <person name="Barry K."/>
            <person name="Miller A.N."/>
            <person name="Grigoriev I.V."/>
            <person name="Debuchy R."/>
            <person name="Gladieux P."/>
            <person name="Thoren M.H."/>
            <person name="Johannesson H."/>
        </authorList>
    </citation>
    <scope>NUCLEOTIDE SEQUENCE</scope>
    <source>
        <strain evidence="2">CBS 540.89</strain>
    </source>
</reference>
<protein>
    <submittedName>
        <fullName evidence="2">Uncharacterized protein</fullName>
    </submittedName>
</protein>
<dbReference type="AlphaFoldDB" id="A0AA40B2C0"/>